<dbReference type="AlphaFoldDB" id="A0A2T7DMK6"/>
<proteinExistence type="predicted"/>
<name>A0A2T7DMK6_9POAL</name>
<evidence type="ECO:0000313" key="1">
    <source>
        <dbReference type="EMBL" id="PUZ56786.1"/>
    </source>
</evidence>
<dbReference type="Proteomes" id="UP000244336">
    <property type="component" value="Chromosome 5"/>
</dbReference>
<accession>A0A2T7DMK6</accession>
<evidence type="ECO:0000313" key="2">
    <source>
        <dbReference type="Proteomes" id="UP000244336"/>
    </source>
</evidence>
<organism evidence="1 2">
    <name type="scientific">Panicum hallii var. hallii</name>
    <dbReference type="NCBI Taxonomy" id="1504633"/>
    <lineage>
        <taxon>Eukaryota</taxon>
        <taxon>Viridiplantae</taxon>
        <taxon>Streptophyta</taxon>
        <taxon>Embryophyta</taxon>
        <taxon>Tracheophyta</taxon>
        <taxon>Spermatophyta</taxon>
        <taxon>Magnoliopsida</taxon>
        <taxon>Liliopsida</taxon>
        <taxon>Poales</taxon>
        <taxon>Poaceae</taxon>
        <taxon>PACMAD clade</taxon>
        <taxon>Panicoideae</taxon>
        <taxon>Panicodae</taxon>
        <taxon>Paniceae</taxon>
        <taxon>Panicinae</taxon>
        <taxon>Panicum</taxon>
        <taxon>Panicum sect. Panicum</taxon>
    </lineage>
</organism>
<dbReference type="Gramene" id="PUZ56786">
    <property type="protein sequence ID" value="PUZ56786"/>
    <property type="gene ID" value="GQ55_5G364600"/>
</dbReference>
<protein>
    <submittedName>
        <fullName evidence="1">Uncharacterized protein</fullName>
    </submittedName>
</protein>
<sequence length="56" mass="6465">MMELDFVVEKKTMEKKSEVSRANPRLTKYWKRTNSSAPSYGLLSLVAASHWMMVLS</sequence>
<gene>
    <name evidence="1" type="ORF">GQ55_5G364600</name>
</gene>
<reference evidence="1 2" key="1">
    <citation type="submission" date="2018-04" db="EMBL/GenBank/DDBJ databases">
        <title>WGS assembly of Panicum hallii var. hallii HAL2.</title>
        <authorList>
            <person name="Lovell J."/>
            <person name="Jenkins J."/>
            <person name="Lowry D."/>
            <person name="Mamidi S."/>
            <person name="Sreedasyam A."/>
            <person name="Weng X."/>
            <person name="Barry K."/>
            <person name="Bonette J."/>
            <person name="Campitelli B."/>
            <person name="Daum C."/>
            <person name="Gordon S."/>
            <person name="Gould B."/>
            <person name="Lipzen A."/>
            <person name="MacQueen A."/>
            <person name="Palacio-Mejia J."/>
            <person name="Plott C."/>
            <person name="Shakirov E."/>
            <person name="Shu S."/>
            <person name="Yoshinaga Y."/>
            <person name="Zane M."/>
            <person name="Rokhsar D."/>
            <person name="Grimwood J."/>
            <person name="Schmutz J."/>
            <person name="Juenger T."/>
        </authorList>
    </citation>
    <scope>NUCLEOTIDE SEQUENCE [LARGE SCALE GENOMIC DNA]</scope>
    <source>
        <strain evidence="2">cv. HAL2</strain>
    </source>
</reference>
<dbReference type="EMBL" id="CM009753">
    <property type="protein sequence ID" value="PUZ56786.1"/>
    <property type="molecule type" value="Genomic_DNA"/>
</dbReference>
<keyword evidence="2" id="KW-1185">Reference proteome</keyword>